<dbReference type="Pfam" id="PF01464">
    <property type="entry name" value="SLT"/>
    <property type="match status" value="1"/>
</dbReference>
<dbReference type="PANTHER" id="PTHR37423">
    <property type="entry name" value="SOLUBLE LYTIC MUREIN TRANSGLYCOSYLASE-RELATED"/>
    <property type="match status" value="1"/>
</dbReference>
<dbReference type="STRING" id="163359.A9R16_07225"/>
<evidence type="ECO:0000256" key="1">
    <source>
        <dbReference type="ARBA" id="ARBA00007734"/>
    </source>
</evidence>
<dbReference type="AlphaFoldDB" id="A0A1C2G4D5"/>
<accession>A0A1C2G4D5</accession>
<organism evidence="2 3">
    <name type="scientific">Acidiferrobacter thiooxydans</name>
    <dbReference type="NCBI Taxonomy" id="163359"/>
    <lineage>
        <taxon>Bacteria</taxon>
        <taxon>Pseudomonadati</taxon>
        <taxon>Pseudomonadota</taxon>
        <taxon>Gammaproteobacteria</taxon>
        <taxon>Acidiferrobacterales</taxon>
        <taxon>Acidiferrobacteraceae</taxon>
        <taxon>Acidiferrobacter</taxon>
    </lineage>
</organism>
<evidence type="ECO:0000313" key="2">
    <source>
        <dbReference type="EMBL" id="RCN56536.1"/>
    </source>
</evidence>
<dbReference type="InterPro" id="IPR023346">
    <property type="entry name" value="Lysozyme-like_dom_sf"/>
</dbReference>
<gene>
    <name evidence="2" type="ORF">C4900_12135</name>
</gene>
<keyword evidence="3" id="KW-1185">Reference proteome</keyword>
<protein>
    <submittedName>
        <fullName evidence="2">Transglycosylase</fullName>
    </submittedName>
</protein>
<dbReference type="OrthoDB" id="92254at2"/>
<comment type="similarity">
    <text evidence="1">Belongs to the transglycosylase Slt family.</text>
</comment>
<evidence type="ECO:0000313" key="3">
    <source>
        <dbReference type="Proteomes" id="UP000253250"/>
    </source>
</evidence>
<dbReference type="Proteomes" id="UP000253250">
    <property type="component" value="Unassembled WGS sequence"/>
</dbReference>
<dbReference type="PANTHER" id="PTHR37423:SF2">
    <property type="entry name" value="MEMBRANE-BOUND LYTIC MUREIN TRANSGLYCOSYLASE C"/>
    <property type="match status" value="1"/>
</dbReference>
<name>A0A1C2G4D5_9GAMM</name>
<dbReference type="EMBL" id="PSYR01000002">
    <property type="protein sequence ID" value="RCN56536.1"/>
    <property type="molecule type" value="Genomic_DNA"/>
</dbReference>
<sequence>MSVPGLPSAWRLRTLGLALWALAQASSAAAPTATPWGHIPIHRDAFPNRFAAEVWLADMSQRLSVLVPGRRFRLRLLEDVRYAALREGLRPRVVLAVIEVESAFNPYAISPRGALGLMQVMPFWTKRLGEPTANLFRIRTNLRMGCHILRHYLNRHRGDLFTALAAYNGSNGLPYYPDRVYRVFHARWFHQ</sequence>
<proteinExistence type="inferred from homology"/>
<reference evidence="2 3" key="1">
    <citation type="submission" date="2018-02" db="EMBL/GenBank/DDBJ databases">
        <title>Insights into the biology of acidophilic members of the Acidiferrobacteraceae family derived from comparative genomic analyses.</title>
        <authorList>
            <person name="Issotta F."/>
            <person name="Thyssen C."/>
            <person name="Mena C."/>
            <person name="Moya A."/>
            <person name="Bellenberg S."/>
            <person name="Sproer C."/>
            <person name="Covarrubias P.C."/>
            <person name="Sand W."/>
            <person name="Quatrini R."/>
            <person name="Vera M."/>
        </authorList>
    </citation>
    <scope>NUCLEOTIDE SEQUENCE [LARGE SCALE GENOMIC DNA]</scope>
    <source>
        <strain evidence="3">m-1</strain>
    </source>
</reference>
<dbReference type="InterPro" id="IPR008258">
    <property type="entry name" value="Transglycosylase_SLT_dom_1"/>
</dbReference>
<dbReference type="SUPFAM" id="SSF53955">
    <property type="entry name" value="Lysozyme-like"/>
    <property type="match status" value="1"/>
</dbReference>
<comment type="caution">
    <text evidence="2">The sequence shown here is derived from an EMBL/GenBank/DDBJ whole genome shotgun (WGS) entry which is preliminary data.</text>
</comment>
<dbReference type="Gene3D" id="1.10.530.10">
    <property type="match status" value="1"/>
</dbReference>